<keyword evidence="1" id="KW-1133">Transmembrane helix</keyword>
<reference evidence="2" key="1">
    <citation type="journal article" date="2012" name="Science">
        <title>Fermentation, hydrogen, and sulfur metabolism in multiple uncultivated bacterial phyla.</title>
        <authorList>
            <person name="Wrighton K.C."/>
            <person name="Thomas B.C."/>
            <person name="Sharon I."/>
            <person name="Miller C.S."/>
            <person name="Castelle C.J."/>
            <person name="VerBerkmoes N.C."/>
            <person name="Wilkins M.J."/>
            <person name="Hettich R.L."/>
            <person name="Lipton M.S."/>
            <person name="Williams K.H."/>
            <person name="Long P.E."/>
            <person name="Banfield J.F."/>
        </authorList>
    </citation>
    <scope>NUCLEOTIDE SEQUENCE [LARGE SCALE GENOMIC DNA]</scope>
</reference>
<comment type="caution">
    <text evidence="2">The sequence shown here is derived from an EMBL/GenBank/DDBJ whole genome shotgun (WGS) entry which is preliminary data.</text>
</comment>
<name>K2G2S0_9BACT</name>
<proteinExistence type="predicted"/>
<protein>
    <submittedName>
        <fullName evidence="2">Uncharacterized protein</fullName>
    </submittedName>
</protein>
<gene>
    <name evidence="2" type="ORF">ACD_3C00043G0001</name>
</gene>
<evidence type="ECO:0000313" key="2">
    <source>
        <dbReference type="EMBL" id="EKE28562.1"/>
    </source>
</evidence>
<accession>K2G2S0</accession>
<sequence length="487" mass="56386">MEEILSISDDDKNKDINTLDAPVENSSLDLNTGSSPLDDMLELSLNDTIKPKKSWFSWLFKKKEIVVQDEQLAIQDEGKFWDVSETVQYDQIMAAQNEQELAIQDEVVVHNAFEVQGEQEQSIQEEQNTDQISVQAEIPENNTMSDMIPEIEENLLNTDISPLDDILELSWSEAMAPKKSWGLFGFLKKKEKAGQELSIQNDSVPKDDLIVNETISLDESISNADIFQELELGSLNFWEQNQNEIKKPPFEPLVFVLKLTSMIFWLVLFWFIGFFITIFAKSTDSDFVAKMPLICDYIGSSIDWYDNSDCKTLNQIIEWLKKDKSNIETNLTQELSILIPEKIKTNYILSSPKVKFIQEKTWNARISIARVLEDFEYIRKNSWGYQWKNIECSQFDINEKWDLNVSCDFYGASINESENTEQSMSSRWVALDFLKNLQSKNSSFTIADYPSNIEISKFNWWEDIKVIFSTKTSLGLRLKYYPLSTKL</sequence>
<organism evidence="2">
    <name type="scientific">uncultured bacterium</name>
    <name type="common">gcode 4</name>
    <dbReference type="NCBI Taxonomy" id="1234023"/>
    <lineage>
        <taxon>Bacteria</taxon>
        <taxon>environmental samples</taxon>
    </lineage>
</organism>
<dbReference type="AlphaFoldDB" id="K2G2S0"/>
<keyword evidence="1" id="KW-0812">Transmembrane</keyword>
<keyword evidence="1" id="KW-0472">Membrane</keyword>
<feature type="transmembrane region" description="Helical" evidence="1">
    <location>
        <begin position="262"/>
        <end position="280"/>
    </location>
</feature>
<dbReference type="EMBL" id="AMFJ01000317">
    <property type="protein sequence ID" value="EKE28562.1"/>
    <property type="molecule type" value="Genomic_DNA"/>
</dbReference>
<evidence type="ECO:0000256" key="1">
    <source>
        <dbReference type="SAM" id="Phobius"/>
    </source>
</evidence>